<dbReference type="GO" id="GO:0005886">
    <property type="term" value="C:plasma membrane"/>
    <property type="evidence" value="ECO:0000318"/>
    <property type="project" value="GO_Central"/>
</dbReference>
<dbReference type="InterPro" id="IPR003864">
    <property type="entry name" value="CSC1/OSCA1-like_7TM"/>
</dbReference>
<feature type="coiled-coil region" evidence="10">
    <location>
        <begin position="245"/>
        <end position="308"/>
    </location>
</feature>
<evidence type="ECO:0000256" key="5">
    <source>
        <dbReference type="ARBA" id="ARBA00022837"/>
    </source>
</evidence>
<dbReference type="Pfam" id="PF13967">
    <property type="entry name" value="RSN1_TM"/>
    <property type="match status" value="1"/>
</dbReference>
<feature type="transmembrane region" description="Helical" evidence="11">
    <location>
        <begin position="158"/>
        <end position="177"/>
    </location>
</feature>
<feature type="transmembrane region" description="Helical" evidence="11">
    <location>
        <begin position="113"/>
        <end position="132"/>
    </location>
</feature>
<dbReference type="EnsemblPlants" id="KRH29999">
    <property type="protein sequence ID" value="KRH29999"/>
    <property type="gene ID" value="GLYMA_11G152700"/>
</dbReference>
<reference evidence="16" key="2">
    <citation type="submission" date="2018-02" db="UniProtKB">
        <authorList>
            <consortium name="EnsemblPlants"/>
        </authorList>
    </citation>
    <scope>IDENTIFICATION</scope>
    <source>
        <strain evidence="16">Williams 82</strain>
    </source>
</reference>
<evidence type="ECO:0000256" key="1">
    <source>
        <dbReference type="ARBA" id="ARBA00004141"/>
    </source>
</evidence>
<proteinExistence type="inferred from homology"/>
<dbReference type="Pfam" id="PF02714">
    <property type="entry name" value="RSN1_7TM"/>
    <property type="match status" value="1"/>
</dbReference>
<organism evidence="15">
    <name type="scientific">Glycine max</name>
    <name type="common">Soybean</name>
    <name type="synonym">Glycine hispida</name>
    <dbReference type="NCBI Taxonomy" id="3847"/>
    <lineage>
        <taxon>Eukaryota</taxon>
        <taxon>Viridiplantae</taxon>
        <taxon>Streptophyta</taxon>
        <taxon>Embryophyta</taxon>
        <taxon>Tracheophyta</taxon>
        <taxon>Spermatophyta</taxon>
        <taxon>Magnoliopsida</taxon>
        <taxon>eudicotyledons</taxon>
        <taxon>Gunneridae</taxon>
        <taxon>Pentapetalae</taxon>
        <taxon>rosids</taxon>
        <taxon>fabids</taxon>
        <taxon>Fabales</taxon>
        <taxon>Fabaceae</taxon>
        <taxon>Papilionoideae</taxon>
        <taxon>50 kb inversion clade</taxon>
        <taxon>NPAAA clade</taxon>
        <taxon>indigoferoid/millettioid clade</taxon>
        <taxon>Phaseoleae</taxon>
        <taxon>Glycine</taxon>
        <taxon>Glycine subgen. Soja</taxon>
    </lineage>
</organism>
<dbReference type="EMBL" id="CM000844">
    <property type="protein sequence ID" value="KRH30000.1"/>
    <property type="molecule type" value="Genomic_DNA"/>
</dbReference>
<feature type="transmembrane region" description="Helical" evidence="11">
    <location>
        <begin position="619"/>
        <end position="640"/>
    </location>
</feature>
<keyword evidence="5" id="KW-0106">Calcium</keyword>
<name>A0A0R0HHK2_SOYBN</name>
<keyword evidence="4 11" id="KW-0812">Transmembrane</keyword>
<evidence type="ECO:0000256" key="11">
    <source>
        <dbReference type="SAM" id="Phobius"/>
    </source>
</evidence>
<reference evidence="15 16" key="1">
    <citation type="journal article" date="2010" name="Nature">
        <title>Genome sequence of the palaeopolyploid soybean.</title>
        <authorList>
            <person name="Schmutz J."/>
            <person name="Cannon S.B."/>
            <person name="Schlueter J."/>
            <person name="Ma J."/>
            <person name="Mitros T."/>
            <person name="Nelson W."/>
            <person name="Hyten D.L."/>
            <person name="Song Q."/>
            <person name="Thelen J.J."/>
            <person name="Cheng J."/>
            <person name="Xu D."/>
            <person name="Hellsten U."/>
            <person name="May G.D."/>
            <person name="Yu Y."/>
            <person name="Sakurai T."/>
            <person name="Umezawa T."/>
            <person name="Bhattacharyya M.K."/>
            <person name="Sandhu D."/>
            <person name="Valliyodan B."/>
            <person name="Lindquist E."/>
            <person name="Peto M."/>
            <person name="Grant D."/>
            <person name="Shu S."/>
            <person name="Goodstein D."/>
            <person name="Barry K."/>
            <person name="Futrell-Griggs M."/>
            <person name="Abernathy B."/>
            <person name="Du J."/>
            <person name="Tian Z."/>
            <person name="Zhu L."/>
            <person name="Gill N."/>
            <person name="Joshi T."/>
            <person name="Libault M."/>
            <person name="Sethuraman A."/>
            <person name="Zhang X.-C."/>
            <person name="Shinozaki K."/>
            <person name="Nguyen H.T."/>
            <person name="Wing R.A."/>
            <person name="Cregan P."/>
            <person name="Specht J."/>
            <person name="Grimwood J."/>
            <person name="Rokhsar D."/>
            <person name="Stacey G."/>
            <person name="Shoemaker R.C."/>
            <person name="Jackson S.A."/>
        </authorList>
    </citation>
    <scope>NUCLEOTIDE SEQUENCE</scope>
    <source>
        <strain evidence="16">cv. Williams 82</strain>
        <tissue evidence="15">Callus</tissue>
    </source>
</reference>
<reference evidence="15" key="3">
    <citation type="submission" date="2018-07" db="EMBL/GenBank/DDBJ databases">
        <title>WGS assembly of Glycine max.</title>
        <authorList>
            <person name="Schmutz J."/>
            <person name="Cannon S."/>
            <person name="Schlueter J."/>
            <person name="Ma J."/>
            <person name="Mitros T."/>
            <person name="Nelson W."/>
            <person name="Hyten D."/>
            <person name="Song Q."/>
            <person name="Thelen J."/>
            <person name="Cheng J."/>
            <person name="Xu D."/>
            <person name="Hellsten U."/>
            <person name="May G."/>
            <person name="Yu Y."/>
            <person name="Sakurai T."/>
            <person name="Umezawa T."/>
            <person name="Bhattacharyya M."/>
            <person name="Sandhu D."/>
            <person name="Valliyodan B."/>
            <person name="Lindquist E."/>
            <person name="Peto M."/>
            <person name="Grant D."/>
            <person name="Shu S."/>
            <person name="Goodstein D."/>
            <person name="Barry K."/>
            <person name="Futrell-Griggs M."/>
            <person name="Abernathy B."/>
            <person name="Du J."/>
            <person name="Tian Z."/>
            <person name="Zhu L."/>
            <person name="Gill N."/>
            <person name="Joshi T."/>
            <person name="Libault M."/>
            <person name="Sethuraman A."/>
            <person name="Zhang X."/>
            <person name="Shinozaki K."/>
            <person name="Nguyen H."/>
            <person name="Wing R."/>
            <person name="Cregan P."/>
            <person name="Specht J."/>
            <person name="Grimwood J."/>
            <person name="Rokhsar D."/>
            <person name="Stacey G."/>
            <person name="Shoemaker R."/>
            <person name="Jackson S."/>
        </authorList>
    </citation>
    <scope>NUCLEOTIDE SEQUENCE</scope>
    <source>
        <tissue evidence="15">Callus</tissue>
    </source>
</reference>
<dbReference type="InterPro" id="IPR027815">
    <property type="entry name" value="CSC1/OSCA1-like_cyt"/>
</dbReference>
<keyword evidence="17" id="KW-1185">Reference proteome</keyword>
<sequence>MDLNMFLHMKIKMETRCLWVMFLGTINIGLALVTLPLFSVLKKQPSNAPIYYARPLSRRHHLPFDDSSSSLNRFLPSLAWLSRAFRVTEDEIVQDHGLDALVIIRLFKFGIKFFTVCSLVGLVVLLPTNYGAQEVQNGSYFTMDSFTISNVKRGSNRLWVHFAFLCFISLYGMYLLYKEYNEILIRRIWQIQKLKHRPDQFTIVVREIPLCIEHKARDCCVDHFFSKHYPNTYYSYQMVYNTEDLEESVSQAKSLARKIEDLTESSMAKRRKNKLSLLGLLHQETSKAAFLEEKLQALCHRIHQLQCKDTLQKKELPVAFVTFKSRSGAAAAAHLQHHSHPLLWITELAPEPRDVSWRNMRVSYRVVPLYKLGVLIAASLLTVFFAIPVTAVQGIAKYEKLKQWFPPARAVQLIPGLSSIVTGYLPSAVLKGFIYIVPLTMFAMAKIAGCIARSKEEIKACNMVFYFLVGNVFFWSVLSGSLLDLIGQFISHPKNVPSQLAGAVSAQADFFVTYILTDGLSGFSLELLQPGMLIWDILKSCVHGCQRETSPYLYSLPYFRIIPLVSLSVLIGIVYAVVAPLLLPFLILYFCLGYVVYVNQIRDVYETTYETCGQYWPYIHHYILLAIILMQITMVGLFGLKLKPAASISTIPLILFTWMFNEYCKMRFLPSFHHYTLQDAAENDELDEKCGLLELHYENAINAYCPPGLRPVNFMASESSSTPLVSS</sequence>
<evidence type="ECO:0000256" key="6">
    <source>
        <dbReference type="ARBA" id="ARBA00022989"/>
    </source>
</evidence>
<evidence type="ECO:0000256" key="8">
    <source>
        <dbReference type="ARBA" id="ARBA00023136"/>
    </source>
</evidence>
<protein>
    <recommendedName>
        <fullName evidence="18">CSC1-like protein At3g54510</fullName>
    </recommendedName>
</protein>
<dbReference type="GO" id="GO:0005227">
    <property type="term" value="F:calcium-activated cation channel activity"/>
    <property type="evidence" value="ECO:0000318"/>
    <property type="project" value="GO_Central"/>
</dbReference>
<keyword evidence="3" id="KW-0813">Transport</keyword>
<feature type="domain" description="CSC1/OSCA1-like 7TM region" evidence="12">
    <location>
        <begin position="371"/>
        <end position="638"/>
    </location>
</feature>
<dbReference type="SMR" id="A0A0R0HHK2"/>
<evidence type="ECO:0008006" key="18">
    <source>
        <dbReference type="Google" id="ProtNLM"/>
    </source>
</evidence>
<feature type="transmembrane region" description="Helical" evidence="11">
    <location>
        <begin position="369"/>
        <end position="396"/>
    </location>
</feature>
<dbReference type="EMBL" id="CM000844">
    <property type="protein sequence ID" value="KRH29999.1"/>
    <property type="molecule type" value="Genomic_DNA"/>
</dbReference>
<dbReference type="PANTHER" id="PTHR13018">
    <property type="entry name" value="PROBABLE MEMBRANE PROTEIN DUF221-RELATED"/>
    <property type="match status" value="1"/>
</dbReference>
<dbReference type="InterPro" id="IPR032880">
    <property type="entry name" value="CSC1/OSCA1-like_N"/>
</dbReference>
<dbReference type="Gramene" id="KRH30000">
    <property type="protein sequence ID" value="KRH30000"/>
    <property type="gene ID" value="GLYMA_11G152700"/>
</dbReference>
<comment type="subcellular location">
    <subcellularLocation>
        <location evidence="1">Membrane</location>
        <topology evidence="1">Multi-pass membrane protein</topology>
    </subcellularLocation>
</comment>
<feature type="transmembrane region" description="Helical" evidence="11">
    <location>
        <begin position="432"/>
        <end position="452"/>
    </location>
</feature>
<evidence type="ECO:0000259" key="12">
    <source>
        <dbReference type="Pfam" id="PF02714"/>
    </source>
</evidence>
<feature type="domain" description="CSC1/OSCA1-like N-terminal transmembrane" evidence="13">
    <location>
        <begin position="25"/>
        <end position="179"/>
    </location>
</feature>
<evidence type="ECO:0000256" key="7">
    <source>
        <dbReference type="ARBA" id="ARBA00023065"/>
    </source>
</evidence>
<evidence type="ECO:0000256" key="9">
    <source>
        <dbReference type="ARBA" id="ARBA00023303"/>
    </source>
</evidence>
<dbReference type="AlphaFoldDB" id="A0A0R0HHK2"/>
<evidence type="ECO:0000259" key="14">
    <source>
        <dbReference type="Pfam" id="PF14703"/>
    </source>
</evidence>
<dbReference type="Pfam" id="PF14703">
    <property type="entry name" value="PHM7_cyt"/>
    <property type="match status" value="1"/>
</dbReference>
<evidence type="ECO:0000256" key="3">
    <source>
        <dbReference type="ARBA" id="ARBA00022448"/>
    </source>
</evidence>
<dbReference type="Gramene" id="KRH29999">
    <property type="protein sequence ID" value="KRH29999"/>
    <property type="gene ID" value="GLYMA_11G152700"/>
</dbReference>
<comment type="similarity">
    <text evidence="2">Belongs to the CSC1 (TC 1.A.17) family.</text>
</comment>
<evidence type="ECO:0000256" key="4">
    <source>
        <dbReference type="ARBA" id="ARBA00022692"/>
    </source>
</evidence>
<keyword evidence="10" id="KW-0175">Coiled coil</keyword>
<gene>
    <name evidence="16" type="primary">LOC100793030</name>
    <name evidence="15" type="ORF">GLYMA_11G152700</name>
</gene>
<keyword evidence="8 11" id="KW-0472">Membrane</keyword>
<evidence type="ECO:0000259" key="13">
    <source>
        <dbReference type="Pfam" id="PF13967"/>
    </source>
</evidence>
<dbReference type="InterPro" id="IPR045122">
    <property type="entry name" value="Csc1-like"/>
</dbReference>
<keyword evidence="6 11" id="KW-1133">Transmembrane helix</keyword>
<feature type="transmembrane region" description="Helical" evidence="11">
    <location>
        <begin position="20"/>
        <end position="41"/>
    </location>
</feature>
<evidence type="ECO:0000256" key="2">
    <source>
        <dbReference type="ARBA" id="ARBA00007779"/>
    </source>
</evidence>
<keyword evidence="9" id="KW-0407">Ion channel</keyword>
<feature type="transmembrane region" description="Helical" evidence="11">
    <location>
        <begin position="464"/>
        <end position="490"/>
    </location>
</feature>
<feature type="domain" description="CSC1/OSCA1-like cytosolic" evidence="14">
    <location>
        <begin position="200"/>
        <end position="359"/>
    </location>
</feature>
<accession>A0A0R0HHK2</accession>
<dbReference type="EnsemblPlants" id="KRH30000">
    <property type="protein sequence ID" value="KRH30000"/>
    <property type="gene ID" value="GLYMA_11G152700"/>
</dbReference>
<evidence type="ECO:0000313" key="16">
    <source>
        <dbReference type="EnsemblPlants" id="KRH29999"/>
    </source>
</evidence>
<dbReference type="STRING" id="3847.A0A0R0HHK2"/>
<keyword evidence="7" id="KW-0406">Ion transport</keyword>
<dbReference type="PANTHER" id="PTHR13018:SF141">
    <property type="entry name" value="OS01G0950900 PROTEIN"/>
    <property type="match status" value="1"/>
</dbReference>
<evidence type="ECO:0000256" key="10">
    <source>
        <dbReference type="SAM" id="Coils"/>
    </source>
</evidence>
<feature type="transmembrane region" description="Helical" evidence="11">
    <location>
        <begin position="646"/>
        <end position="664"/>
    </location>
</feature>
<dbReference type="ExpressionAtlas" id="A0A0R0HHK2">
    <property type="expression patterns" value="baseline and differential"/>
</dbReference>
<evidence type="ECO:0000313" key="17">
    <source>
        <dbReference type="Proteomes" id="UP000008827"/>
    </source>
</evidence>
<feature type="transmembrane region" description="Helical" evidence="11">
    <location>
        <begin position="556"/>
        <end position="575"/>
    </location>
</feature>
<evidence type="ECO:0000313" key="15">
    <source>
        <dbReference type="EMBL" id="KRH30000.1"/>
    </source>
</evidence>
<dbReference type="Proteomes" id="UP000008827">
    <property type="component" value="Chromosome 11"/>
</dbReference>